<protein>
    <submittedName>
        <fullName evidence="1">Uncharacterized protein</fullName>
    </submittedName>
</protein>
<gene>
    <name evidence="1" type="ORF">LWI28_009448</name>
</gene>
<dbReference type="InterPro" id="IPR016024">
    <property type="entry name" value="ARM-type_fold"/>
</dbReference>
<organism evidence="1 2">
    <name type="scientific">Acer negundo</name>
    <name type="common">Box elder</name>
    <dbReference type="NCBI Taxonomy" id="4023"/>
    <lineage>
        <taxon>Eukaryota</taxon>
        <taxon>Viridiplantae</taxon>
        <taxon>Streptophyta</taxon>
        <taxon>Embryophyta</taxon>
        <taxon>Tracheophyta</taxon>
        <taxon>Spermatophyta</taxon>
        <taxon>Magnoliopsida</taxon>
        <taxon>eudicotyledons</taxon>
        <taxon>Gunneridae</taxon>
        <taxon>Pentapetalae</taxon>
        <taxon>rosids</taxon>
        <taxon>malvids</taxon>
        <taxon>Sapindales</taxon>
        <taxon>Sapindaceae</taxon>
        <taxon>Hippocastanoideae</taxon>
        <taxon>Acereae</taxon>
        <taxon>Acer</taxon>
    </lineage>
</organism>
<proteinExistence type="predicted"/>
<reference evidence="1" key="1">
    <citation type="journal article" date="2022" name="Plant J.">
        <title>Strategies of tolerance reflected in two North American maple genomes.</title>
        <authorList>
            <person name="McEvoy S.L."/>
            <person name="Sezen U.U."/>
            <person name="Trouern-Trend A."/>
            <person name="McMahon S.M."/>
            <person name="Schaberg P.G."/>
            <person name="Yang J."/>
            <person name="Wegrzyn J.L."/>
            <person name="Swenson N.G."/>
        </authorList>
    </citation>
    <scope>NUCLEOTIDE SEQUENCE</scope>
    <source>
        <strain evidence="1">91603</strain>
    </source>
</reference>
<dbReference type="PANTHER" id="PTHR45958:SF14">
    <property type="entry name" value="RING-TYPE E3 UBIQUITIN TRANSFERASE"/>
    <property type="match status" value="1"/>
</dbReference>
<sequence>MASMVGRMSLTNSSKEQIALQSGNVLVELLRKKSRGRSAGLQALYNLQDAELNELAAATIATIANIVSNPGHWELASADKKGHSMQSKLIVPSLLSLLSIASPLCQVSILRILCGIASSPQAAVVDHIKSGDGIQCIIPYLEHSEVEQRVHAFRLTRLLSERFNQDLACELKLFDKLSLFKDKVLDNQSTDGERSDAACIVASLPLSDEEVEELFEPGFVRWIVITLKISSVVAPMEELCNLY</sequence>
<dbReference type="EMBL" id="JAJSOW010000003">
    <property type="protein sequence ID" value="KAI9194820.1"/>
    <property type="molecule type" value="Genomic_DNA"/>
</dbReference>
<accession>A0AAD5JCY9</accession>
<keyword evidence="2" id="KW-1185">Reference proteome</keyword>
<evidence type="ECO:0000313" key="2">
    <source>
        <dbReference type="Proteomes" id="UP001064489"/>
    </source>
</evidence>
<reference evidence="1" key="2">
    <citation type="submission" date="2023-02" db="EMBL/GenBank/DDBJ databases">
        <authorList>
            <person name="Swenson N.G."/>
            <person name="Wegrzyn J.L."/>
            <person name="Mcevoy S.L."/>
        </authorList>
    </citation>
    <scope>NUCLEOTIDE SEQUENCE</scope>
    <source>
        <strain evidence="1">91603</strain>
        <tissue evidence="1">Leaf</tissue>
    </source>
</reference>
<dbReference type="Gene3D" id="1.25.10.10">
    <property type="entry name" value="Leucine-rich Repeat Variant"/>
    <property type="match status" value="1"/>
</dbReference>
<dbReference type="AlphaFoldDB" id="A0AAD5JCY9"/>
<dbReference type="SUPFAM" id="SSF48371">
    <property type="entry name" value="ARM repeat"/>
    <property type="match status" value="1"/>
</dbReference>
<dbReference type="Proteomes" id="UP001064489">
    <property type="component" value="Chromosome 1"/>
</dbReference>
<comment type="caution">
    <text evidence="1">The sequence shown here is derived from an EMBL/GenBank/DDBJ whole genome shotgun (WGS) entry which is preliminary data.</text>
</comment>
<name>A0AAD5JCY9_ACENE</name>
<dbReference type="InterPro" id="IPR052608">
    <property type="entry name" value="U-box_domain_protein"/>
</dbReference>
<dbReference type="PANTHER" id="PTHR45958">
    <property type="entry name" value="RING-TYPE E3 UBIQUITIN TRANSFERASE"/>
    <property type="match status" value="1"/>
</dbReference>
<evidence type="ECO:0000313" key="1">
    <source>
        <dbReference type="EMBL" id="KAI9194820.1"/>
    </source>
</evidence>
<dbReference type="InterPro" id="IPR011989">
    <property type="entry name" value="ARM-like"/>
</dbReference>